<comment type="similarity">
    <text evidence="1">Belongs to the AVL9 family.</text>
</comment>
<reference evidence="3" key="1">
    <citation type="submission" date="2021-02" db="EMBL/GenBank/DDBJ databases">
        <authorList>
            <person name="Nowell W R."/>
        </authorList>
    </citation>
    <scope>NUCLEOTIDE SEQUENCE</scope>
</reference>
<gene>
    <name evidence="4" type="ORF">JXQ802_LOCUS20967</name>
    <name evidence="3" type="ORF">PYM288_LOCUS15507</name>
</gene>
<dbReference type="InterPro" id="IPR037516">
    <property type="entry name" value="Tripartite_DENN"/>
</dbReference>
<evidence type="ECO:0000256" key="1">
    <source>
        <dbReference type="ARBA" id="ARBA00038178"/>
    </source>
</evidence>
<dbReference type="InterPro" id="IPR051731">
    <property type="entry name" value="DENND11/AVL9_GEFs"/>
</dbReference>
<dbReference type="InterPro" id="IPR018307">
    <property type="entry name" value="ABL9/DENND6_dom"/>
</dbReference>
<evidence type="ECO:0000313" key="3">
    <source>
        <dbReference type="EMBL" id="CAF1018885.1"/>
    </source>
</evidence>
<accession>A0A814I470</accession>
<dbReference type="PANTHER" id="PTHR31017">
    <property type="entry name" value="LATE SECRETORY PATHWAY PROTEIN AVL9-RELATED"/>
    <property type="match status" value="1"/>
</dbReference>
<feature type="domain" description="UDENN" evidence="2">
    <location>
        <begin position="15"/>
        <end position="413"/>
    </location>
</feature>
<dbReference type="PROSITE" id="PS50211">
    <property type="entry name" value="DENN"/>
    <property type="match status" value="1"/>
</dbReference>
<evidence type="ECO:0000259" key="2">
    <source>
        <dbReference type="PROSITE" id="PS50211"/>
    </source>
</evidence>
<comment type="caution">
    <text evidence="3">The sequence shown here is derived from an EMBL/GenBank/DDBJ whole genome shotgun (WGS) entry which is preliminary data.</text>
</comment>
<organism evidence="3 5">
    <name type="scientific">Rotaria sordida</name>
    <dbReference type="NCBI Taxonomy" id="392033"/>
    <lineage>
        <taxon>Eukaryota</taxon>
        <taxon>Metazoa</taxon>
        <taxon>Spiralia</taxon>
        <taxon>Gnathifera</taxon>
        <taxon>Rotifera</taxon>
        <taxon>Eurotatoria</taxon>
        <taxon>Bdelloidea</taxon>
        <taxon>Philodinida</taxon>
        <taxon>Philodinidae</taxon>
        <taxon>Rotaria</taxon>
    </lineage>
</organism>
<evidence type="ECO:0000313" key="5">
    <source>
        <dbReference type="Proteomes" id="UP000663854"/>
    </source>
</evidence>
<dbReference type="EMBL" id="CAJNOH010000373">
    <property type="protein sequence ID" value="CAF1018885.1"/>
    <property type="molecule type" value="Genomic_DNA"/>
</dbReference>
<dbReference type="Pfam" id="PF09794">
    <property type="entry name" value="Avl9"/>
    <property type="match status" value="1"/>
</dbReference>
<dbReference type="Proteomes" id="UP000663854">
    <property type="component" value="Unassembled WGS sequence"/>
</dbReference>
<dbReference type="Proteomes" id="UP000663870">
    <property type="component" value="Unassembled WGS sequence"/>
</dbReference>
<proteinExistence type="inferred from homology"/>
<evidence type="ECO:0000313" key="4">
    <source>
        <dbReference type="EMBL" id="CAF1136164.1"/>
    </source>
</evidence>
<name>A0A814I470_9BILA</name>
<keyword evidence="6" id="KW-1185">Reference proteome</keyword>
<sequence length="580" mass="67059">MIKQESNSSEKSLVVHLIIIGFHHKKGHQIEYSYPLLNEPIDERWSNLGGLALPDGVHQRENDLIYFHLPSLNNQDDYSKTLFGIASYRQIDANTVTNKEADITRNSIQKSVCLILRRPVYGNLSEELKLLTEKYFQEKNFNDRNMFEEFVDKLNKNPPQFNLKYYSARDLVIRYRRKTLILFKLILLQKKVLFMLSPIQSLVETIMNLVSLIPNLIETGLNECTLIGERDDIENEINLNENEDIVFERNDDKQINFDNIKLKPLKLTNDDDNDNDDDDDQSSRISNQFEQTINEDIKNNLLKRATSITNKLTDTFNRLTSSSSPTSITINNINNNYSIDQYQFSYDLFKKNNLLHPYISIHSLDMINNSNINSYLIGASNRLFRQQNNIDFILTDYDEDFIIQSSLLKQQLQLTTADLRFTQLFEDSQSNVQSEEEIRRLFKIYLLSLLCVTRTPNDEAINDFNPLFVKSFQSTDAFRLWQSKGPYPYIDQIIPRHPQAGQLNVTDVKLRVAHVLDDTETGRKLKGAFEDTSQFMGEKSRAATKVLGQAKNSLFSSVIGTFNQGKQWLSKGQPSPPSLD</sequence>
<dbReference type="PANTHER" id="PTHR31017:SF1">
    <property type="entry name" value="LATE SECRETORY PATHWAY PROTEIN AVL9 HOMOLOG"/>
    <property type="match status" value="1"/>
</dbReference>
<evidence type="ECO:0000313" key="6">
    <source>
        <dbReference type="Proteomes" id="UP000663870"/>
    </source>
</evidence>
<dbReference type="EMBL" id="CAJNOL010000607">
    <property type="protein sequence ID" value="CAF1136164.1"/>
    <property type="molecule type" value="Genomic_DNA"/>
</dbReference>
<dbReference type="GO" id="GO:0005737">
    <property type="term" value="C:cytoplasm"/>
    <property type="evidence" value="ECO:0007669"/>
    <property type="project" value="TreeGrafter"/>
</dbReference>
<dbReference type="AlphaFoldDB" id="A0A814I470"/>
<protein>
    <recommendedName>
        <fullName evidence="2">UDENN domain-containing protein</fullName>
    </recommendedName>
</protein>